<dbReference type="PANTHER" id="PTHR12110:SF52">
    <property type="entry name" value="XYLOSE ISOMERASE"/>
    <property type="match status" value="1"/>
</dbReference>
<sequence length="287" mass="31301">MTRQGSVGQGRIGLSTYALFWELSDRVPDPLSLAGAVDRARELGLGLLQICDYPPLEILDEVALKELRGHADARGVALEVGTKGIRPERLRRFLRIAQLLGATVVRSMLNTPDPDIFAGAGEIGHAPSVAEAVTILRELIGEYEEAGVRLALETYEQVPTADLLAVVRAVGSPNLGVCSDPANSVAALENPRAVVEAVAPYVLNMHVKDFAFRRQDGWVGFVYSGAPMGEGLLDYDHMAAAIRPAEKNINQIIEHWLPWQGSPEETLAAERRWTDQAIEYLRSKGND</sequence>
<proteinExistence type="predicted"/>
<protein>
    <submittedName>
        <fullName evidence="3">Sugar phosphate isomerase/epimerase</fullName>
    </submittedName>
</protein>
<comment type="caution">
    <text evidence="3">The sequence shown here is derived from an EMBL/GenBank/DDBJ whole genome shotgun (WGS) entry which is preliminary data.</text>
</comment>
<dbReference type="InterPro" id="IPR050312">
    <property type="entry name" value="IolE/XylAMocC-like"/>
</dbReference>
<gene>
    <name evidence="3" type="ORF">L0M17_08705</name>
</gene>
<keyword evidence="3" id="KW-0413">Isomerase</keyword>
<evidence type="ECO:0000256" key="1">
    <source>
        <dbReference type="ARBA" id="ARBA00023277"/>
    </source>
</evidence>
<dbReference type="PANTHER" id="PTHR12110">
    <property type="entry name" value="HYDROXYPYRUVATE ISOMERASE"/>
    <property type="match status" value="1"/>
</dbReference>
<keyword evidence="1" id="KW-0119">Carbohydrate metabolism</keyword>
<evidence type="ECO:0000313" key="3">
    <source>
        <dbReference type="EMBL" id="MCH6470055.1"/>
    </source>
</evidence>
<accession>A0ABS9U0D7</accession>
<evidence type="ECO:0000259" key="2">
    <source>
        <dbReference type="Pfam" id="PF01261"/>
    </source>
</evidence>
<dbReference type="SUPFAM" id="SSF51658">
    <property type="entry name" value="Xylose isomerase-like"/>
    <property type="match status" value="1"/>
</dbReference>
<keyword evidence="4" id="KW-1185">Reference proteome</keyword>
<dbReference type="InterPro" id="IPR013022">
    <property type="entry name" value="Xyl_isomerase-like_TIM-brl"/>
</dbReference>
<dbReference type="GO" id="GO:0016853">
    <property type="term" value="F:isomerase activity"/>
    <property type="evidence" value="ECO:0007669"/>
    <property type="project" value="UniProtKB-KW"/>
</dbReference>
<dbReference type="EMBL" id="JAKZBV010000001">
    <property type="protein sequence ID" value="MCH6470055.1"/>
    <property type="molecule type" value="Genomic_DNA"/>
</dbReference>
<organism evidence="3 4">
    <name type="scientific">Sinomonas terrae</name>
    <dbReference type="NCBI Taxonomy" id="2908838"/>
    <lineage>
        <taxon>Bacteria</taxon>
        <taxon>Bacillati</taxon>
        <taxon>Actinomycetota</taxon>
        <taxon>Actinomycetes</taxon>
        <taxon>Micrococcales</taxon>
        <taxon>Micrococcaceae</taxon>
        <taxon>Sinomonas</taxon>
    </lineage>
</organism>
<evidence type="ECO:0000313" key="4">
    <source>
        <dbReference type="Proteomes" id="UP001202922"/>
    </source>
</evidence>
<dbReference type="Pfam" id="PF01261">
    <property type="entry name" value="AP_endonuc_2"/>
    <property type="match status" value="1"/>
</dbReference>
<feature type="domain" description="Xylose isomerase-like TIM barrel" evidence="2">
    <location>
        <begin position="88"/>
        <end position="275"/>
    </location>
</feature>
<name>A0ABS9U0D7_9MICC</name>
<dbReference type="Proteomes" id="UP001202922">
    <property type="component" value="Unassembled WGS sequence"/>
</dbReference>
<dbReference type="Gene3D" id="3.20.20.150">
    <property type="entry name" value="Divalent-metal-dependent TIM barrel enzymes"/>
    <property type="match status" value="1"/>
</dbReference>
<reference evidence="3 4" key="1">
    <citation type="submission" date="2022-03" db="EMBL/GenBank/DDBJ databases">
        <title>Sinomonas sp. isolated from a soil.</title>
        <authorList>
            <person name="Han J."/>
            <person name="Kim D.-U."/>
        </authorList>
    </citation>
    <scope>NUCLEOTIDE SEQUENCE [LARGE SCALE GENOMIC DNA]</scope>
    <source>
        <strain evidence="3 4">5-5</strain>
    </source>
</reference>
<dbReference type="RefSeq" id="WP_241053553.1">
    <property type="nucleotide sequence ID" value="NZ_JAKZBV010000001.1"/>
</dbReference>
<dbReference type="InterPro" id="IPR036237">
    <property type="entry name" value="Xyl_isomerase-like_sf"/>
</dbReference>